<dbReference type="AlphaFoldDB" id="A0A2N5HES5"/>
<dbReference type="CDD" id="cd00093">
    <property type="entry name" value="HTH_XRE"/>
    <property type="match status" value="1"/>
</dbReference>
<comment type="caution">
    <text evidence="2">The sequence shown here is derived from an EMBL/GenBank/DDBJ whole genome shotgun (WGS) entry which is preliminary data.</text>
</comment>
<dbReference type="InterPro" id="IPR010982">
    <property type="entry name" value="Lambda_DNA-bd_dom_sf"/>
</dbReference>
<dbReference type="Proteomes" id="UP000234950">
    <property type="component" value="Unassembled WGS sequence"/>
</dbReference>
<evidence type="ECO:0000313" key="2">
    <source>
        <dbReference type="EMBL" id="PLS04012.1"/>
    </source>
</evidence>
<dbReference type="SUPFAM" id="SSF47413">
    <property type="entry name" value="lambda repressor-like DNA-binding domains"/>
    <property type="match status" value="1"/>
</dbReference>
<dbReference type="InterPro" id="IPR001387">
    <property type="entry name" value="Cro/C1-type_HTH"/>
</dbReference>
<gene>
    <name evidence="2" type="ORF">CVD27_12695</name>
</gene>
<evidence type="ECO:0000259" key="1">
    <source>
        <dbReference type="Pfam" id="PF01381"/>
    </source>
</evidence>
<sequence length="77" mass="8889">MFSFFGLGKTRSKFGKWVDREGLTQSEIAENSKVGRTTISNICSDPDYSPRIETWTKIQRALKNMGYNVNRDDFFNS</sequence>
<evidence type="ECO:0000313" key="3">
    <source>
        <dbReference type="Proteomes" id="UP000234950"/>
    </source>
</evidence>
<dbReference type="RefSeq" id="WP_101648277.1">
    <property type="nucleotide sequence ID" value="NZ_PGVE01000048.1"/>
</dbReference>
<keyword evidence="3" id="KW-1185">Reference proteome</keyword>
<dbReference type="Pfam" id="PF01381">
    <property type="entry name" value="HTH_3"/>
    <property type="match status" value="1"/>
</dbReference>
<dbReference type="EMBL" id="PGVE01000048">
    <property type="protein sequence ID" value="PLS04012.1"/>
    <property type="molecule type" value="Genomic_DNA"/>
</dbReference>
<proteinExistence type="predicted"/>
<reference evidence="2 3" key="1">
    <citation type="submission" date="2017-11" db="EMBL/GenBank/DDBJ databases">
        <title>Comparitive Functional Genomics of Dry Heat Resistant strains isolated from the Viking Spacecraft.</title>
        <authorList>
            <person name="Seuylemezian A."/>
            <person name="Cooper K."/>
            <person name="Vaishampayan P."/>
        </authorList>
    </citation>
    <scope>NUCLEOTIDE SEQUENCE [LARGE SCALE GENOMIC DNA]</scope>
    <source>
        <strain evidence="2 3">V32-6</strain>
    </source>
</reference>
<dbReference type="GO" id="GO:0003677">
    <property type="term" value="F:DNA binding"/>
    <property type="evidence" value="ECO:0007669"/>
    <property type="project" value="InterPro"/>
</dbReference>
<accession>A0A2N5HES5</accession>
<protein>
    <submittedName>
        <fullName evidence="2">Transcriptional regulator</fullName>
    </submittedName>
</protein>
<name>A0A2N5HES5_9BACI</name>
<feature type="domain" description="HTH cro/C1-type" evidence="1">
    <location>
        <begin position="21"/>
        <end position="63"/>
    </location>
</feature>
<dbReference type="OrthoDB" id="7568952at2"/>
<dbReference type="Gene3D" id="1.10.260.40">
    <property type="entry name" value="lambda repressor-like DNA-binding domains"/>
    <property type="match status" value="1"/>
</dbReference>
<organism evidence="2 3">
    <name type="scientific">Neobacillus cucumis</name>
    <dbReference type="NCBI Taxonomy" id="1740721"/>
    <lineage>
        <taxon>Bacteria</taxon>
        <taxon>Bacillati</taxon>
        <taxon>Bacillota</taxon>
        <taxon>Bacilli</taxon>
        <taxon>Bacillales</taxon>
        <taxon>Bacillaceae</taxon>
        <taxon>Neobacillus</taxon>
    </lineage>
</organism>